<dbReference type="InterPro" id="IPR037465">
    <property type="entry name" value="YlxR"/>
</dbReference>
<gene>
    <name evidence="3" type="ORF">GCM10008937_30320</name>
</gene>
<dbReference type="InterPro" id="IPR035931">
    <property type="entry name" value="YlxR-like_sf"/>
</dbReference>
<feature type="region of interest" description="Disordered" evidence="1">
    <location>
        <begin position="86"/>
        <end position="119"/>
    </location>
</feature>
<dbReference type="Proteomes" id="UP001500191">
    <property type="component" value="Unassembled WGS sequence"/>
</dbReference>
<evidence type="ECO:0000256" key="1">
    <source>
        <dbReference type="SAM" id="MobiDB-lite"/>
    </source>
</evidence>
<comment type="caution">
    <text evidence="3">The sequence shown here is derived from an EMBL/GenBank/DDBJ whole genome shotgun (WGS) entry which is preliminary data.</text>
</comment>
<dbReference type="PANTHER" id="PTHR34215">
    <property type="entry name" value="BLL0784 PROTEIN"/>
    <property type="match status" value="1"/>
</dbReference>
<dbReference type="InterPro" id="IPR007393">
    <property type="entry name" value="YlxR_dom"/>
</dbReference>
<reference evidence="4" key="1">
    <citation type="journal article" date="2019" name="Int. J. Syst. Evol. Microbiol.">
        <title>The Global Catalogue of Microorganisms (GCM) 10K type strain sequencing project: providing services to taxonomists for standard genome sequencing and annotation.</title>
        <authorList>
            <consortium name="The Broad Institute Genomics Platform"/>
            <consortium name="The Broad Institute Genome Sequencing Center for Infectious Disease"/>
            <person name="Wu L."/>
            <person name="Ma J."/>
        </authorList>
    </citation>
    <scope>NUCLEOTIDE SEQUENCE [LARGE SCALE GENOMIC DNA]</scope>
    <source>
        <strain evidence="4">JCM 14368</strain>
    </source>
</reference>
<dbReference type="EMBL" id="BAAADB010000030">
    <property type="protein sequence ID" value="GAA0520685.1"/>
    <property type="molecule type" value="Genomic_DNA"/>
</dbReference>
<proteinExistence type="predicted"/>
<dbReference type="RefSeq" id="WP_343760635.1">
    <property type="nucleotide sequence ID" value="NZ_BAAADB010000030.1"/>
</dbReference>
<dbReference type="SUPFAM" id="SSF64376">
    <property type="entry name" value="YlxR-like"/>
    <property type="match status" value="1"/>
</dbReference>
<protein>
    <submittedName>
        <fullName evidence="3">YlxR family protein</fullName>
    </submittedName>
</protein>
<organism evidence="3 4">
    <name type="scientific">Deinococcus depolymerans</name>
    <dbReference type="NCBI Taxonomy" id="392408"/>
    <lineage>
        <taxon>Bacteria</taxon>
        <taxon>Thermotogati</taxon>
        <taxon>Deinococcota</taxon>
        <taxon>Deinococci</taxon>
        <taxon>Deinococcales</taxon>
        <taxon>Deinococcaceae</taxon>
        <taxon>Deinococcus</taxon>
    </lineage>
</organism>
<name>A0ABP3MLC3_9DEIO</name>
<evidence type="ECO:0000313" key="3">
    <source>
        <dbReference type="EMBL" id="GAA0520685.1"/>
    </source>
</evidence>
<evidence type="ECO:0000313" key="4">
    <source>
        <dbReference type="Proteomes" id="UP001500191"/>
    </source>
</evidence>
<sequence>MTVSPAPRSPDRHTPERTCVACRRRRPQSEFTRLTRTAAGWALRPGARVGRGAYVCADSPDCWQQGRLRRAFGAQAPAIAALLTGRGASDRPDLSGAVPAAPESTPHAPARVRDGSHRR</sequence>
<evidence type="ECO:0000259" key="2">
    <source>
        <dbReference type="Pfam" id="PF04296"/>
    </source>
</evidence>
<dbReference type="Gene3D" id="3.30.1230.10">
    <property type="entry name" value="YlxR-like"/>
    <property type="match status" value="1"/>
</dbReference>
<feature type="domain" description="YlxR" evidence="2">
    <location>
        <begin position="17"/>
        <end position="74"/>
    </location>
</feature>
<dbReference type="Pfam" id="PF04296">
    <property type="entry name" value="YlxR"/>
    <property type="match status" value="1"/>
</dbReference>
<keyword evidence="4" id="KW-1185">Reference proteome</keyword>
<dbReference type="PANTHER" id="PTHR34215:SF1">
    <property type="entry name" value="YLXR DOMAIN-CONTAINING PROTEIN"/>
    <property type="match status" value="1"/>
</dbReference>
<accession>A0ABP3MLC3</accession>